<dbReference type="SUPFAM" id="SSF46689">
    <property type="entry name" value="Homeodomain-like"/>
    <property type="match status" value="1"/>
</dbReference>
<dbReference type="Pfam" id="PF00440">
    <property type="entry name" value="TetR_N"/>
    <property type="match status" value="1"/>
</dbReference>
<feature type="DNA-binding region" description="H-T-H motif" evidence="2">
    <location>
        <begin position="32"/>
        <end position="51"/>
    </location>
</feature>
<dbReference type="PROSITE" id="PS01081">
    <property type="entry name" value="HTH_TETR_1"/>
    <property type="match status" value="1"/>
</dbReference>
<dbReference type="InterPro" id="IPR009057">
    <property type="entry name" value="Homeodomain-like_sf"/>
</dbReference>
<feature type="domain" description="HTH tetR-type" evidence="3">
    <location>
        <begin position="9"/>
        <end position="69"/>
    </location>
</feature>
<keyword evidence="1 2" id="KW-0238">DNA-binding</keyword>
<dbReference type="AlphaFoldDB" id="A0A2L0UBC5"/>
<dbReference type="InterPro" id="IPR036271">
    <property type="entry name" value="Tet_transcr_reg_TetR-rel_C_sf"/>
</dbReference>
<dbReference type="SUPFAM" id="SSF48498">
    <property type="entry name" value="Tetracyclin repressor-like, C-terminal domain"/>
    <property type="match status" value="1"/>
</dbReference>
<dbReference type="PANTHER" id="PTHR30055:SF146">
    <property type="entry name" value="HTH-TYPE TRANSCRIPTIONAL DUAL REGULATOR CECR"/>
    <property type="match status" value="1"/>
</dbReference>
<dbReference type="InterPro" id="IPR001647">
    <property type="entry name" value="HTH_TetR"/>
</dbReference>
<dbReference type="PRINTS" id="PR00455">
    <property type="entry name" value="HTHTETR"/>
</dbReference>
<gene>
    <name evidence="4" type="ORF">CVO76_01975</name>
</gene>
<dbReference type="Proteomes" id="UP000239187">
    <property type="component" value="Chromosome"/>
</dbReference>
<name>A0A2L0UBC5_9MICC</name>
<dbReference type="Pfam" id="PF17931">
    <property type="entry name" value="TetR_C_23"/>
    <property type="match status" value="1"/>
</dbReference>
<organism evidence="4 5">
    <name type="scientific">Arthrobacter agilis</name>
    <dbReference type="NCBI Taxonomy" id="37921"/>
    <lineage>
        <taxon>Bacteria</taxon>
        <taxon>Bacillati</taxon>
        <taxon>Actinomycetota</taxon>
        <taxon>Actinomycetes</taxon>
        <taxon>Micrococcales</taxon>
        <taxon>Micrococcaceae</taxon>
        <taxon>Arthrobacter</taxon>
    </lineage>
</organism>
<evidence type="ECO:0000256" key="1">
    <source>
        <dbReference type="ARBA" id="ARBA00023125"/>
    </source>
</evidence>
<dbReference type="InterPro" id="IPR041673">
    <property type="entry name" value="TetR_C_23"/>
</dbReference>
<proteinExistence type="predicted"/>
<dbReference type="InterPro" id="IPR023772">
    <property type="entry name" value="DNA-bd_HTH_TetR-type_CS"/>
</dbReference>
<evidence type="ECO:0000313" key="5">
    <source>
        <dbReference type="Proteomes" id="UP000239187"/>
    </source>
</evidence>
<protein>
    <submittedName>
        <fullName evidence="4">TetR family transcriptional regulator</fullName>
    </submittedName>
</protein>
<evidence type="ECO:0000256" key="2">
    <source>
        <dbReference type="PROSITE-ProRule" id="PRU00335"/>
    </source>
</evidence>
<dbReference type="RefSeq" id="WP_133080333.1">
    <property type="nucleotide sequence ID" value="NZ_CP024915.1"/>
</dbReference>
<evidence type="ECO:0000313" key="4">
    <source>
        <dbReference type="EMBL" id="AUZ86544.1"/>
    </source>
</evidence>
<dbReference type="GO" id="GO:0000976">
    <property type="term" value="F:transcription cis-regulatory region binding"/>
    <property type="evidence" value="ECO:0007669"/>
    <property type="project" value="TreeGrafter"/>
</dbReference>
<dbReference type="Gene3D" id="1.10.357.10">
    <property type="entry name" value="Tetracycline Repressor, domain 2"/>
    <property type="match status" value="1"/>
</dbReference>
<evidence type="ECO:0000259" key="3">
    <source>
        <dbReference type="PROSITE" id="PS50977"/>
    </source>
</evidence>
<accession>A0A2L0UBC5</accession>
<dbReference type="PROSITE" id="PS50977">
    <property type="entry name" value="HTH_TETR_2"/>
    <property type="match status" value="1"/>
</dbReference>
<dbReference type="EMBL" id="CP024915">
    <property type="protein sequence ID" value="AUZ86544.1"/>
    <property type="molecule type" value="Genomic_DNA"/>
</dbReference>
<dbReference type="PANTHER" id="PTHR30055">
    <property type="entry name" value="HTH-TYPE TRANSCRIPTIONAL REGULATOR RUTR"/>
    <property type="match status" value="1"/>
</dbReference>
<dbReference type="InterPro" id="IPR050109">
    <property type="entry name" value="HTH-type_TetR-like_transc_reg"/>
</dbReference>
<sequence length="221" mass="24768">MPTPTAKSEATRELLVSTALRLFRENGYEKTTMRAIASAAEVSTGSAYYYFASKDDLVHELYRSLQEEHRALALPLLREGQNLGELLRVVLNTGVDVLAPYHDFGSNFISIAIKPSATTSPFGSESAVARARAISLFRHAVSLSRPQPPLAIRDDLPELLWYAYMAITLFWVYDSSPRQVRTRRLIDQAAPLLSKLVILSRLPVVRKIVEDIVQLIRGTRQ</sequence>
<reference evidence="4 5" key="1">
    <citation type="submission" date="2017-11" db="EMBL/GenBank/DDBJ databases">
        <title>Draft genome of Arthrobacter agilis strain UMCV2, a plant growth-promoting rhizobacterium and biocontrol capacity of phytopathogenic fungi.</title>
        <authorList>
            <person name="Martinez-Camara R."/>
            <person name="Santoyo G."/>
            <person name="Moreno-Hagelsieb G."/>
            <person name="Valencia-Cantero E."/>
        </authorList>
    </citation>
    <scope>NUCLEOTIDE SEQUENCE [LARGE SCALE GENOMIC DNA]</scope>
    <source>
        <strain evidence="4 5">UMCV2</strain>
    </source>
</reference>
<dbReference type="GO" id="GO:0003700">
    <property type="term" value="F:DNA-binding transcription factor activity"/>
    <property type="evidence" value="ECO:0007669"/>
    <property type="project" value="TreeGrafter"/>
</dbReference>